<keyword evidence="3" id="KW-1185">Reference proteome</keyword>
<reference evidence="2 3" key="2">
    <citation type="journal article" date="2009" name="Proc. Natl. Acad. Sci. U.S.A.">
        <title>On the chimeric nature, thermophilic origin, and phylogenetic placement of the Thermotogales.</title>
        <authorList>
            <person name="Zhaxybayeva O."/>
            <person name="Swithers K.S."/>
            <person name="Lapierre P."/>
            <person name="Fournier G.P."/>
            <person name="Bickhart D.M."/>
            <person name="DeBoy R.T."/>
            <person name="Nelson K.E."/>
            <person name="Nesbo C.L."/>
            <person name="Doolittle W.F."/>
            <person name="Gogarten J.P."/>
            <person name="Noll K.M."/>
        </authorList>
    </citation>
    <scope>NUCLEOTIDE SEQUENCE [LARGE SCALE GENOMIC DNA]</scope>
    <source>
        <strain evidence="3">ATCC BAA-301 / DSM 14385 / NBRC 107922 / TMO</strain>
    </source>
</reference>
<dbReference type="RefSeq" id="WP_012002084.1">
    <property type="nucleotide sequence ID" value="NC_009828.1"/>
</dbReference>
<evidence type="ECO:0000259" key="1">
    <source>
        <dbReference type="PROSITE" id="PS50902"/>
    </source>
</evidence>
<dbReference type="InterPro" id="IPR026816">
    <property type="entry name" value="Flavodoxin_dom"/>
</dbReference>
<dbReference type="SUPFAM" id="SSF52218">
    <property type="entry name" value="Flavoproteins"/>
    <property type="match status" value="1"/>
</dbReference>
<dbReference type="PANTHER" id="PTHR38030:SF2">
    <property type="entry name" value="PROTOPORPHYRINOGEN IX DEHYDROGENASE [QUINONE]"/>
    <property type="match status" value="1"/>
</dbReference>
<name>A8F369_PSELT</name>
<dbReference type="Gene3D" id="3.40.50.360">
    <property type="match status" value="1"/>
</dbReference>
<dbReference type="InterPro" id="IPR029039">
    <property type="entry name" value="Flavoprotein-like_sf"/>
</dbReference>
<sequence>MKVLVAYDTYTGTTEKCAKILAEKFKEARIINLAKGYGVVLNEYDCVVVGSYVHAGKISKRVKKFCEKNIENLRGKKIGIFLCMLGEEKDFEEYVSRNFSSQFLDLVKAKDYFGGELNYERMNFVFRFILKLIVKNTKPKLGVREEKIENFAKQLMD</sequence>
<reference evidence="2 3" key="1">
    <citation type="submission" date="2007-08" db="EMBL/GenBank/DDBJ databases">
        <title>Complete sequence of Thermotoga lettingae TMO.</title>
        <authorList>
            <consortium name="US DOE Joint Genome Institute"/>
            <person name="Copeland A."/>
            <person name="Lucas S."/>
            <person name="Lapidus A."/>
            <person name="Barry K."/>
            <person name="Glavina del Rio T."/>
            <person name="Dalin E."/>
            <person name="Tice H."/>
            <person name="Pitluck S."/>
            <person name="Foster B."/>
            <person name="Bruce D."/>
            <person name="Schmutz J."/>
            <person name="Larimer F."/>
            <person name="Land M."/>
            <person name="Hauser L."/>
            <person name="Kyrpides N."/>
            <person name="Mikhailova N."/>
            <person name="Nelson K."/>
            <person name="Gogarten J.P."/>
            <person name="Noll K."/>
            <person name="Richardson P."/>
        </authorList>
    </citation>
    <scope>NUCLEOTIDE SEQUENCE [LARGE SCALE GENOMIC DNA]</scope>
    <source>
        <strain evidence="3">ATCC BAA-301 / DSM 14385 / NBRC 107922 / TMO</strain>
    </source>
</reference>
<evidence type="ECO:0000313" key="3">
    <source>
        <dbReference type="Proteomes" id="UP000002016"/>
    </source>
</evidence>
<dbReference type="InterPro" id="IPR008254">
    <property type="entry name" value="Flavodoxin/NO_synth"/>
</dbReference>
<gene>
    <name evidence="2" type="ordered locus">Tlet_0030</name>
</gene>
<dbReference type="PROSITE" id="PS50902">
    <property type="entry name" value="FLAVODOXIN_LIKE"/>
    <property type="match status" value="1"/>
</dbReference>
<dbReference type="GO" id="GO:0070819">
    <property type="term" value="F:menaquinone-dependent protoporphyrinogen oxidase activity"/>
    <property type="evidence" value="ECO:0007669"/>
    <property type="project" value="TreeGrafter"/>
</dbReference>
<dbReference type="InterPro" id="IPR052200">
    <property type="entry name" value="Protoporphyrinogen_IX_DH"/>
</dbReference>
<dbReference type="KEGG" id="tle:Tlet_0030"/>
<proteinExistence type="predicted"/>
<dbReference type="HOGENOM" id="CLU_094839_2_0_0"/>
<dbReference type="GO" id="GO:0010181">
    <property type="term" value="F:FMN binding"/>
    <property type="evidence" value="ECO:0007669"/>
    <property type="project" value="InterPro"/>
</dbReference>
<evidence type="ECO:0000313" key="2">
    <source>
        <dbReference type="EMBL" id="ABV32603.1"/>
    </source>
</evidence>
<dbReference type="GO" id="GO:0006783">
    <property type="term" value="P:heme biosynthetic process"/>
    <property type="evidence" value="ECO:0007669"/>
    <property type="project" value="TreeGrafter"/>
</dbReference>
<organism evidence="2 3">
    <name type="scientific">Pseudothermotoga lettingae (strain ATCC BAA-301 / DSM 14385 / NBRC 107922 / TMO)</name>
    <name type="common">Thermotoga lettingae</name>
    <dbReference type="NCBI Taxonomy" id="416591"/>
    <lineage>
        <taxon>Bacteria</taxon>
        <taxon>Thermotogati</taxon>
        <taxon>Thermotogota</taxon>
        <taxon>Thermotogae</taxon>
        <taxon>Thermotogales</taxon>
        <taxon>Thermotogaceae</taxon>
        <taxon>Pseudothermotoga</taxon>
    </lineage>
</organism>
<protein>
    <submittedName>
        <fullName evidence="2">Flavodoxin-like protein</fullName>
    </submittedName>
</protein>
<feature type="domain" description="Flavodoxin-like" evidence="1">
    <location>
        <begin position="3"/>
        <end position="156"/>
    </location>
</feature>
<dbReference type="AlphaFoldDB" id="A8F369"/>
<dbReference type="STRING" id="416591.Tlet_0030"/>
<dbReference type="OrthoDB" id="2146857at2"/>
<accession>A8F369</accession>
<dbReference type="EMBL" id="CP000812">
    <property type="protein sequence ID" value="ABV32603.1"/>
    <property type="molecule type" value="Genomic_DNA"/>
</dbReference>
<dbReference type="eggNOG" id="COG4635">
    <property type="taxonomic scope" value="Bacteria"/>
</dbReference>
<dbReference type="Proteomes" id="UP000002016">
    <property type="component" value="Chromosome"/>
</dbReference>
<dbReference type="PANTHER" id="PTHR38030">
    <property type="entry name" value="PROTOPORPHYRINOGEN IX DEHYDROGENASE [MENAQUINONE]"/>
    <property type="match status" value="1"/>
</dbReference>
<dbReference type="Pfam" id="PF12724">
    <property type="entry name" value="Flavodoxin_5"/>
    <property type="match status" value="1"/>
</dbReference>